<dbReference type="InterPro" id="IPR058923">
    <property type="entry name" value="RCC1-like_dom"/>
</dbReference>
<dbReference type="AlphaFoldDB" id="A0A2M4AQF5"/>
<dbReference type="PRINTS" id="PR00633">
    <property type="entry name" value="RCCNDNSATION"/>
</dbReference>
<name>A0A2M4AQF5_9DIPT</name>
<dbReference type="Gene3D" id="2.130.10.30">
    <property type="entry name" value="Regulator of chromosome condensation 1/beta-lactamase-inhibitor protein II"/>
    <property type="match status" value="2"/>
</dbReference>
<dbReference type="PROSITE" id="PS50012">
    <property type="entry name" value="RCC1_3"/>
    <property type="match status" value="3"/>
</dbReference>
<dbReference type="SUPFAM" id="SSF50985">
    <property type="entry name" value="RCC1/BLIP-II"/>
    <property type="match status" value="1"/>
</dbReference>
<feature type="domain" description="RCC1-like" evidence="4">
    <location>
        <begin position="1"/>
        <end position="344"/>
    </location>
</feature>
<keyword evidence="1" id="KW-0344">Guanine-nucleotide releasing factor</keyword>
<dbReference type="Pfam" id="PF25390">
    <property type="entry name" value="WD40_RLD"/>
    <property type="match status" value="1"/>
</dbReference>
<evidence type="ECO:0000256" key="1">
    <source>
        <dbReference type="ARBA" id="ARBA00022658"/>
    </source>
</evidence>
<evidence type="ECO:0000256" key="2">
    <source>
        <dbReference type="ARBA" id="ARBA00022737"/>
    </source>
</evidence>
<protein>
    <submittedName>
        <fullName evidence="5">Putative alpha-tubulin suppressor</fullName>
    </submittedName>
</protein>
<keyword evidence="2" id="KW-0677">Repeat</keyword>
<evidence type="ECO:0000256" key="3">
    <source>
        <dbReference type="PROSITE-ProRule" id="PRU00235"/>
    </source>
</evidence>
<dbReference type="EMBL" id="GGFK01009682">
    <property type="protein sequence ID" value="MBW43003.1"/>
    <property type="molecule type" value="Transcribed_RNA"/>
</dbReference>
<dbReference type="PANTHER" id="PTHR45982:SF8">
    <property type="entry name" value="E3 UBIQUITIN-PROTEIN LIGASE HERC2-LIKE PROTEIN-RELATED"/>
    <property type="match status" value="1"/>
</dbReference>
<proteinExistence type="predicted"/>
<dbReference type="InterPro" id="IPR051553">
    <property type="entry name" value="Ran_GTPase-activating"/>
</dbReference>
<feature type="repeat" description="RCC1" evidence="3">
    <location>
        <begin position="1"/>
        <end position="53"/>
    </location>
</feature>
<dbReference type="InterPro" id="IPR009091">
    <property type="entry name" value="RCC1/BLIP-II"/>
</dbReference>
<evidence type="ECO:0000313" key="5">
    <source>
        <dbReference type="EMBL" id="MBW43003.1"/>
    </source>
</evidence>
<reference evidence="5" key="1">
    <citation type="submission" date="2018-01" db="EMBL/GenBank/DDBJ databases">
        <title>An insight into the sialome of Amazonian anophelines.</title>
        <authorList>
            <person name="Ribeiro J.M."/>
            <person name="Scarpassa V."/>
            <person name="Calvo E."/>
        </authorList>
    </citation>
    <scope>NUCLEOTIDE SEQUENCE</scope>
    <source>
        <tissue evidence="5">Salivary glands</tissue>
    </source>
</reference>
<dbReference type="GO" id="GO:0005085">
    <property type="term" value="F:guanyl-nucleotide exchange factor activity"/>
    <property type="evidence" value="ECO:0007669"/>
    <property type="project" value="TreeGrafter"/>
</dbReference>
<dbReference type="InterPro" id="IPR000408">
    <property type="entry name" value="Reg_chr_condens"/>
</dbReference>
<sequence length="349" mass="37840">MFAWGANSHGQLGLGYSSEQETPQSVADVPFRELRDLRCFAAGGGHTLLGLNDGRLYGCGWNNRGQLGMEHTQDVTRFGRIGEYGFVSLAAGWDVSAGINGLGELFVWGSNVWLQIAEPKVKIVLQPQKLTLPCNGRVQKVVFGLQYMAVLMESGQLWVLGKSKFLDGQYPAVGASHQTIRCVEDKGSIVDIASGENHLVLLLASNRIVCLGTNKHGQCMDEPWPINANDILKLESGWTHSGFLTRSGEVQLWGRNNHGQLGRSGEASSKPLPIEIQDVKAVSDMSLGSEHGVALSTSGHVYCWGWNEHCNCGIAHTDNVTTPKCVELPVPIANVLCGAGYTLAFIRQQ</sequence>
<feature type="repeat" description="RCC1" evidence="3">
    <location>
        <begin position="248"/>
        <end position="298"/>
    </location>
</feature>
<accession>A0A2M4AQF5</accession>
<dbReference type="GO" id="GO:0005737">
    <property type="term" value="C:cytoplasm"/>
    <property type="evidence" value="ECO:0007669"/>
    <property type="project" value="TreeGrafter"/>
</dbReference>
<organism evidence="5">
    <name type="scientific">Anopheles triannulatus</name>
    <dbReference type="NCBI Taxonomy" id="58253"/>
    <lineage>
        <taxon>Eukaryota</taxon>
        <taxon>Metazoa</taxon>
        <taxon>Ecdysozoa</taxon>
        <taxon>Arthropoda</taxon>
        <taxon>Hexapoda</taxon>
        <taxon>Insecta</taxon>
        <taxon>Pterygota</taxon>
        <taxon>Neoptera</taxon>
        <taxon>Endopterygota</taxon>
        <taxon>Diptera</taxon>
        <taxon>Nematocera</taxon>
        <taxon>Culicoidea</taxon>
        <taxon>Culicidae</taxon>
        <taxon>Anophelinae</taxon>
        <taxon>Anopheles</taxon>
    </lineage>
</organism>
<feature type="repeat" description="RCC1" evidence="3">
    <location>
        <begin position="299"/>
        <end position="348"/>
    </location>
</feature>
<dbReference type="PANTHER" id="PTHR45982">
    <property type="entry name" value="REGULATOR OF CHROMOSOME CONDENSATION"/>
    <property type="match status" value="1"/>
</dbReference>
<evidence type="ECO:0000259" key="4">
    <source>
        <dbReference type="Pfam" id="PF25390"/>
    </source>
</evidence>